<gene>
    <name evidence="1" type="ORF">C8A05DRAFT_38309</name>
</gene>
<dbReference type="EMBL" id="MU855998">
    <property type="protein sequence ID" value="KAK3898117.1"/>
    <property type="molecule type" value="Genomic_DNA"/>
</dbReference>
<reference evidence="1" key="2">
    <citation type="submission" date="2023-05" db="EMBL/GenBank/DDBJ databases">
        <authorList>
            <consortium name="Lawrence Berkeley National Laboratory"/>
            <person name="Steindorff A."/>
            <person name="Hensen N."/>
            <person name="Bonometti L."/>
            <person name="Westerberg I."/>
            <person name="Brannstrom I.O."/>
            <person name="Guillou S."/>
            <person name="Cros-Aarteil S."/>
            <person name="Calhoun S."/>
            <person name="Haridas S."/>
            <person name="Kuo A."/>
            <person name="Mondo S."/>
            <person name="Pangilinan J."/>
            <person name="Riley R."/>
            <person name="Labutti K."/>
            <person name="Andreopoulos B."/>
            <person name="Lipzen A."/>
            <person name="Chen C."/>
            <person name="Yanf M."/>
            <person name="Daum C."/>
            <person name="Ng V."/>
            <person name="Clum A."/>
            <person name="Ohm R."/>
            <person name="Martin F."/>
            <person name="Silar P."/>
            <person name="Natvig D."/>
            <person name="Lalanne C."/>
            <person name="Gautier V."/>
            <person name="Ament-Velasquez S.L."/>
            <person name="Kruys A."/>
            <person name="Hutchinson M.I."/>
            <person name="Powell A.J."/>
            <person name="Barry K."/>
            <person name="Miller A.N."/>
            <person name="Grigoriev I.V."/>
            <person name="Debuchy R."/>
            <person name="Gladieux P."/>
            <person name="Thoren M.H."/>
            <person name="Johannesson H."/>
        </authorList>
    </citation>
    <scope>NUCLEOTIDE SEQUENCE</scope>
    <source>
        <strain evidence="1">CBS 103.79</strain>
    </source>
</reference>
<dbReference type="Proteomes" id="UP001303889">
    <property type="component" value="Unassembled WGS sequence"/>
</dbReference>
<keyword evidence="2" id="KW-1185">Reference proteome</keyword>
<dbReference type="AlphaFoldDB" id="A0AAN6MBX0"/>
<name>A0AAN6MBX0_9PEZI</name>
<evidence type="ECO:0000313" key="2">
    <source>
        <dbReference type="Proteomes" id="UP001303889"/>
    </source>
</evidence>
<reference evidence="1" key="1">
    <citation type="journal article" date="2023" name="Mol. Phylogenet. Evol.">
        <title>Genome-scale phylogeny and comparative genomics of the fungal order Sordariales.</title>
        <authorList>
            <person name="Hensen N."/>
            <person name="Bonometti L."/>
            <person name="Westerberg I."/>
            <person name="Brannstrom I.O."/>
            <person name="Guillou S."/>
            <person name="Cros-Aarteil S."/>
            <person name="Calhoun S."/>
            <person name="Haridas S."/>
            <person name="Kuo A."/>
            <person name="Mondo S."/>
            <person name="Pangilinan J."/>
            <person name="Riley R."/>
            <person name="LaButti K."/>
            <person name="Andreopoulos B."/>
            <person name="Lipzen A."/>
            <person name="Chen C."/>
            <person name="Yan M."/>
            <person name="Daum C."/>
            <person name="Ng V."/>
            <person name="Clum A."/>
            <person name="Steindorff A."/>
            <person name="Ohm R.A."/>
            <person name="Martin F."/>
            <person name="Silar P."/>
            <person name="Natvig D.O."/>
            <person name="Lalanne C."/>
            <person name="Gautier V."/>
            <person name="Ament-Velasquez S.L."/>
            <person name="Kruys A."/>
            <person name="Hutchinson M.I."/>
            <person name="Powell A.J."/>
            <person name="Barry K."/>
            <person name="Miller A.N."/>
            <person name="Grigoriev I.V."/>
            <person name="Debuchy R."/>
            <person name="Gladieux P."/>
            <person name="Hiltunen Thoren M."/>
            <person name="Johannesson H."/>
        </authorList>
    </citation>
    <scope>NUCLEOTIDE SEQUENCE</scope>
    <source>
        <strain evidence="1">CBS 103.79</strain>
    </source>
</reference>
<proteinExistence type="predicted"/>
<sequence>MVDALFVLRYRTIPERGQLAEILCNQPDNLSSAELLELRIQTAKLMVILCGKPESARPDRIRRKAQAEVQADVTVKEEKHVRQLGSVKQISCNYPKCKEEALEFKYLNISKTI</sequence>
<evidence type="ECO:0000313" key="1">
    <source>
        <dbReference type="EMBL" id="KAK3898117.1"/>
    </source>
</evidence>
<accession>A0AAN6MBX0</accession>
<protein>
    <submittedName>
        <fullName evidence="1">Uncharacterized protein</fullName>
    </submittedName>
</protein>
<organism evidence="1 2">
    <name type="scientific">Staphylotrichum tortipilum</name>
    <dbReference type="NCBI Taxonomy" id="2831512"/>
    <lineage>
        <taxon>Eukaryota</taxon>
        <taxon>Fungi</taxon>
        <taxon>Dikarya</taxon>
        <taxon>Ascomycota</taxon>
        <taxon>Pezizomycotina</taxon>
        <taxon>Sordariomycetes</taxon>
        <taxon>Sordariomycetidae</taxon>
        <taxon>Sordariales</taxon>
        <taxon>Chaetomiaceae</taxon>
        <taxon>Staphylotrichum</taxon>
    </lineage>
</organism>
<comment type="caution">
    <text evidence="1">The sequence shown here is derived from an EMBL/GenBank/DDBJ whole genome shotgun (WGS) entry which is preliminary data.</text>
</comment>